<proteinExistence type="predicted"/>
<keyword evidence="2" id="KW-0812">Transmembrane</keyword>
<feature type="compositionally biased region" description="Basic and acidic residues" evidence="1">
    <location>
        <begin position="8"/>
        <end position="18"/>
    </location>
</feature>
<comment type="caution">
    <text evidence="3">The sequence shown here is derived from an EMBL/GenBank/DDBJ whole genome shotgun (WGS) entry which is preliminary data.</text>
</comment>
<dbReference type="InterPro" id="IPR052463">
    <property type="entry name" value="O-linked_mannose_GnT"/>
</dbReference>
<evidence type="ECO:0000313" key="3">
    <source>
        <dbReference type="EMBL" id="CAK9038934.1"/>
    </source>
</evidence>
<feature type="region of interest" description="Disordered" evidence="1">
    <location>
        <begin position="1"/>
        <end position="34"/>
    </location>
</feature>
<sequence length="259" mass="27911">MNVGRTQRAREKKKDEKRKGKKTKEAPAPVRQAESSRRWGKGILMLLAAAVLQALVGLAMLQSKGEAESTEDFLVTGGVAGPLAVFADPDAPCVVETQDSGGRISVLDPGDLAVLVISSGRKVWLLRATLQSLSRVDGLRPGNVLVSLGSWSSQAAVQEFGFPCAGFETTQKGGEKKCMPIFQEAAVPNVHLNRSLHLALTHFRGKGLRSLVVLEEGQIFSLDLLWFFVQLLPVIRRDSSILCASAWNENGLAPGKLSV</sequence>
<keyword evidence="2" id="KW-0472">Membrane</keyword>
<accession>A0ABP0LLI2</accession>
<keyword evidence="2" id="KW-1133">Transmembrane helix</keyword>
<protein>
    <submittedName>
        <fullName evidence="3">Uncharacterized protein</fullName>
    </submittedName>
</protein>
<evidence type="ECO:0000256" key="1">
    <source>
        <dbReference type="SAM" id="MobiDB-lite"/>
    </source>
</evidence>
<evidence type="ECO:0000313" key="4">
    <source>
        <dbReference type="Proteomes" id="UP001642484"/>
    </source>
</evidence>
<name>A0ABP0LLI2_9DINO</name>
<organism evidence="3 4">
    <name type="scientific">Durusdinium trenchii</name>
    <dbReference type="NCBI Taxonomy" id="1381693"/>
    <lineage>
        <taxon>Eukaryota</taxon>
        <taxon>Sar</taxon>
        <taxon>Alveolata</taxon>
        <taxon>Dinophyceae</taxon>
        <taxon>Suessiales</taxon>
        <taxon>Symbiodiniaceae</taxon>
        <taxon>Durusdinium</taxon>
    </lineage>
</organism>
<dbReference type="PANTHER" id="PTHR46396:SF1">
    <property type="entry name" value="PROTEIN O-LINKED-MANNOSE BETA-1,2-N-ACETYLGLUCOSAMINYLTRANSFERASE 1"/>
    <property type="match status" value="1"/>
</dbReference>
<reference evidence="3 4" key="1">
    <citation type="submission" date="2024-02" db="EMBL/GenBank/DDBJ databases">
        <authorList>
            <person name="Chen Y."/>
            <person name="Shah S."/>
            <person name="Dougan E. K."/>
            <person name="Thang M."/>
            <person name="Chan C."/>
        </authorList>
    </citation>
    <scope>NUCLEOTIDE SEQUENCE [LARGE SCALE GENOMIC DNA]</scope>
</reference>
<keyword evidence="4" id="KW-1185">Reference proteome</keyword>
<evidence type="ECO:0000256" key="2">
    <source>
        <dbReference type="SAM" id="Phobius"/>
    </source>
</evidence>
<dbReference type="InterPro" id="IPR029044">
    <property type="entry name" value="Nucleotide-diphossugar_trans"/>
</dbReference>
<dbReference type="Gene3D" id="3.90.550.10">
    <property type="entry name" value="Spore Coat Polysaccharide Biosynthesis Protein SpsA, Chain A"/>
    <property type="match status" value="1"/>
</dbReference>
<dbReference type="EMBL" id="CAXAMN010012769">
    <property type="protein sequence ID" value="CAK9038934.1"/>
    <property type="molecule type" value="Genomic_DNA"/>
</dbReference>
<gene>
    <name evidence="3" type="ORF">CCMP2556_LOCUS21215</name>
</gene>
<feature type="transmembrane region" description="Helical" evidence="2">
    <location>
        <begin position="42"/>
        <end position="61"/>
    </location>
</feature>
<dbReference type="Proteomes" id="UP001642484">
    <property type="component" value="Unassembled WGS sequence"/>
</dbReference>
<dbReference type="PANTHER" id="PTHR46396">
    <property type="entry name" value="PROTEIN O-LINKED-MANNOSE BETA-1,2-N-ACETYLGLUCOSAMINYLTRANSFERASE 1"/>
    <property type="match status" value="1"/>
</dbReference>